<dbReference type="OrthoDB" id="9781472at2"/>
<dbReference type="InterPro" id="IPR044855">
    <property type="entry name" value="CoA-Trfase_III_dom3_sf"/>
</dbReference>
<dbReference type="InterPro" id="IPR050483">
    <property type="entry name" value="CoA-transferase_III_domain"/>
</dbReference>
<protein>
    <submittedName>
        <fullName evidence="2">Crotonobetainyl-CoA:carnitine CoA-transferase CaiB</fullName>
    </submittedName>
</protein>
<keyword evidence="3" id="KW-1185">Reference proteome</keyword>
<dbReference type="Pfam" id="PF02515">
    <property type="entry name" value="CoA_transf_3"/>
    <property type="match status" value="1"/>
</dbReference>
<dbReference type="InterPro" id="IPR023606">
    <property type="entry name" value="CoA-Trfase_III_dom_1_sf"/>
</dbReference>
<sequence>MTGPLAGIRVLDLSRVLAGPSATQLLGDLGAEVIKIEHPERGDDTRGWGPPYVETADDAPSDLSAYFCAANRNKQSVALDIARPEGQRIARELAATSDVVVENFKVGGLAKFGLAYDDLKDSLPALIYCSITGFGQTGPYRHAAGYDYTVQGMGGIMSLTGEPEGEPMKVGVAIADLMCGMYAATAILAALRHRDATGEGQHIDLGLLDTQVAWLANQGLNYLTTGTPPPRHGNEHPNIVPYKTMPCRDGHLIVAAGNDAQFQRLCAVLDRPDLAEDARFATNRARVENRATLYPILDNLMRERDLDTWVRALTDRGIPCGPVNTLDRVFADPQVQHRGMQLTMDAPGTETGQLDLLANPIGFSATPVSYRSVPPRLGEHTEAVLRDALALDDAAIDRLHKNGVISR</sequence>
<dbReference type="SUPFAM" id="SSF89796">
    <property type="entry name" value="CoA-transferase family III (CaiB/BaiF)"/>
    <property type="match status" value="1"/>
</dbReference>
<evidence type="ECO:0000313" key="2">
    <source>
        <dbReference type="EMBL" id="SDF81594.1"/>
    </source>
</evidence>
<reference evidence="2 3" key="1">
    <citation type="submission" date="2016-10" db="EMBL/GenBank/DDBJ databases">
        <authorList>
            <person name="de Groot N.N."/>
        </authorList>
    </citation>
    <scope>NUCLEOTIDE SEQUENCE [LARGE SCALE GENOMIC DNA]</scope>
    <source>
        <strain evidence="2 3">DSM 25584</strain>
    </source>
</reference>
<dbReference type="EMBL" id="FNCE01000002">
    <property type="protein sequence ID" value="SDF81594.1"/>
    <property type="molecule type" value="Genomic_DNA"/>
</dbReference>
<dbReference type="GO" id="GO:0008410">
    <property type="term" value="F:CoA-transferase activity"/>
    <property type="evidence" value="ECO:0007669"/>
    <property type="project" value="TreeGrafter"/>
</dbReference>
<name>A0A1G7P5T2_9PROT</name>
<keyword evidence="1 2" id="KW-0808">Transferase</keyword>
<evidence type="ECO:0000256" key="1">
    <source>
        <dbReference type="ARBA" id="ARBA00022679"/>
    </source>
</evidence>
<dbReference type="Gene3D" id="3.40.50.10540">
    <property type="entry name" value="Crotonobetainyl-coa:carnitine coa-transferase, domain 1"/>
    <property type="match status" value="1"/>
</dbReference>
<dbReference type="RefSeq" id="WP_090019047.1">
    <property type="nucleotide sequence ID" value="NZ_FNCE01000002.1"/>
</dbReference>
<dbReference type="PANTHER" id="PTHR48207:SF3">
    <property type="entry name" value="SUCCINATE--HYDROXYMETHYLGLUTARATE COA-TRANSFERASE"/>
    <property type="match status" value="1"/>
</dbReference>
<gene>
    <name evidence="2" type="ORF">SAMN05216241_102442</name>
</gene>
<proteinExistence type="predicted"/>
<dbReference type="AlphaFoldDB" id="A0A1G7P5T2"/>
<dbReference type="InterPro" id="IPR003673">
    <property type="entry name" value="CoA-Trfase_fam_III"/>
</dbReference>
<accession>A0A1G7P5T2</accession>
<organism evidence="2 3">
    <name type="scientific">Limimonas halophila</name>
    <dbReference type="NCBI Taxonomy" id="1082479"/>
    <lineage>
        <taxon>Bacteria</taxon>
        <taxon>Pseudomonadati</taxon>
        <taxon>Pseudomonadota</taxon>
        <taxon>Alphaproteobacteria</taxon>
        <taxon>Rhodospirillales</taxon>
        <taxon>Rhodovibrionaceae</taxon>
        <taxon>Limimonas</taxon>
    </lineage>
</organism>
<dbReference type="Gene3D" id="3.30.1540.10">
    <property type="entry name" value="formyl-coa transferase, domain 3"/>
    <property type="match status" value="1"/>
</dbReference>
<dbReference type="Proteomes" id="UP000199415">
    <property type="component" value="Unassembled WGS sequence"/>
</dbReference>
<evidence type="ECO:0000313" key="3">
    <source>
        <dbReference type="Proteomes" id="UP000199415"/>
    </source>
</evidence>
<dbReference type="PANTHER" id="PTHR48207">
    <property type="entry name" value="SUCCINATE--HYDROXYMETHYLGLUTARATE COA-TRANSFERASE"/>
    <property type="match status" value="1"/>
</dbReference>
<dbReference type="STRING" id="1082479.SAMN05216241_102442"/>